<dbReference type="EMBL" id="MN738851">
    <property type="protein sequence ID" value="QHT28033.1"/>
    <property type="molecule type" value="Genomic_DNA"/>
</dbReference>
<organism evidence="1">
    <name type="scientific">viral metagenome</name>
    <dbReference type="NCBI Taxonomy" id="1070528"/>
    <lineage>
        <taxon>unclassified sequences</taxon>
        <taxon>metagenomes</taxon>
        <taxon>organismal metagenomes</taxon>
    </lineage>
</organism>
<reference evidence="1" key="1">
    <citation type="journal article" date="2020" name="Nature">
        <title>Giant virus diversity and host interactions through global metagenomics.</title>
        <authorList>
            <person name="Schulz F."/>
            <person name="Roux S."/>
            <person name="Paez-Espino D."/>
            <person name="Jungbluth S."/>
            <person name="Walsh D.A."/>
            <person name="Denef V.J."/>
            <person name="McMahon K.D."/>
            <person name="Konstantinidis K.T."/>
            <person name="Eloe-Fadrosh E.A."/>
            <person name="Kyrpides N.C."/>
            <person name="Woyke T."/>
        </authorList>
    </citation>
    <scope>NUCLEOTIDE SEQUENCE</scope>
    <source>
        <strain evidence="1">GVMAG-M-3300001348-25</strain>
    </source>
</reference>
<evidence type="ECO:0000313" key="1">
    <source>
        <dbReference type="EMBL" id="QHT28033.1"/>
    </source>
</evidence>
<dbReference type="AlphaFoldDB" id="A0A6C0EHY2"/>
<name>A0A6C0EHY2_9ZZZZ</name>
<protein>
    <submittedName>
        <fullName evidence="1">Uncharacterized protein</fullName>
    </submittedName>
</protein>
<sequence length="52" mass="6394">MHNKYKCRFFIGLIKNEDSLIVREHGKINYVTKEEIKQMHIFPQDIHVLKYF</sequence>
<proteinExistence type="predicted"/>
<accession>A0A6C0EHY2</accession>